<dbReference type="RefSeq" id="WP_152810238.1">
    <property type="nucleotide sequence ID" value="NZ_WHNW01000005.1"/>
</dbReference>
<keyword evidence="8 12" id="KW-0808">Transferase</keyword>
<dbReference type="CDD" id="cd18084">
    <property type="entry name" value="RsmE-like"/>
    <property type="match status" value="1"/>
</dbReference>
<dbReference type="InParanoid" id="A0A6N7F2Z9"/>
<accession>A0A6N7F2Z9</accession>
<comment type="function">
    <text evidence="10 12">Specifically methylates the N3 position of the uracil ring of uridine 1498 (m3U1498) in 16S rRNA. Acts on the fully assembled 30S ribosomal subunit.</text>
</comment>
<dbReference type="FunCoup" id="A0A6N7F2Z9">
    <property type="interactions" value="333"/>
</dbReference>
<feature type="domain" description="Ribosomal RNA small subunit methyltransferase E methyltransferase" evidence="13">
    <location>
        <begin position="83"/>
        <end position="275"/>
    </location>
</feature>
<keyword evidence="6 12" id="KW-0698">rRNA processing</keyword>
<dbReference type="NCBIfam" id="NF008692">
    <property type="entry name" value="PRK11713.1-5"/>
    <property type="match status" value="1"/>
</dbReference>
<dbReference type="GO" id="GO:0005737">
    <property type="term" value="C:cytoplasm"/>
    <property type="evidence" value="ECO:0007669"/>
    <property type="project" value="UniProtKB-SubCell"/>
</dbReference>
<comment type="subcellular location">
    <subcellularLocation>
        <location evidence="1 12">Cytoplasm</location>
    </subcellularLocation>
</comment>
<comment type="caution">
    <text evidence="15">The sequence shown here is derived from an EMBL/GenBank/DDBJ whole genome shotgun (WGS) entry which is preliminary data.</text>
</comment>
<comment type="similarity">
    <text evidence="2 12">Belongs to the RNA methyltransferase RsmE family.</text>
</comment>
<dbReference type="AlphaFoldDB" id="A0A6N7F2Z9"/>
<comment type="catalytic activity">
    <reaction evidence="11 12">
        <text>uridine(1498) in 16S rRNA + S-adenosyl-L-methionine = N(3)-methyluridine(1498) in 16S rRNA + S-adenosyl-L-homocysteine + H(+)</text>
        <dbReference type="Rhea" id="RHEA:42920"/>
        <dbReference type="Rhea" id="RHEA-COMP:10283"/>
        <dbReference type="Rhea" id="RHEA-COMP:10284"/>
        <dbReference type="ChEBI" id="CHEBI:15378"/>
        <dbReference type="ChEBI" id="CHEBI:57856"/>
        <dbReference type="ChEBI" id="CHEBI:59789"/>
        <dbReference type="ChEBI" id="CHEBI:65315"/>
        <dbReference type="ChEBI" id="CHEBI:74502"/>
        <dbReference type="EC" id="2.1.1.193"/>
    </reaction>
</comment>
<dbReference type="EC" id="2.1.1.193" evidence="3 12"/>
<dbReference type="InterPro" id="IPR006700">
    <property type="entry name" value="RsmE"/>
</dbReference>
<dbReference type="PANTHER" id="PTHR30027:SF3">
    <property type="entry name" value="16S RRNA (URACIL(1498)-N(3))-METHYLTRANSFERASE"/>
    <property type="match status" value="1"/>
</dbReference>
<evidence type="ECO:0000313" key="16">
    <source>
        <dbReference type="Proteomes" id="UP000471298"/>
    </source>
</evidence>
<evidence type="ECO:0000256" key="6">
    <source>
        <dbReference type="ARBA" id="ARBA00022552"/>
    </source>
</evidence>
<reference evidence="15 16" key="1">
    <citation type="submission" date="2019-10" db="EMBL/GenBank/DDBJ databases">
        <title>Cardiobacteriales fam. a chemoheterotrophic member of the order Cardiobacteriales, and proposal of Cardiobacteriales fam. nov.</title>
        <authorList>
            <person name="Wang C."/>
        </authorList>
    </citation>
    <scope>NUCLEOTIDE SEQUENCE [LARGE SCALE GENOMIC DNA]</scope>
    <source>
        <strain evidence="15 16">ML27</strain>
    </source>
</reference>
<keyword evidence="9 12" id="KW-0949">S-adenosyl-L-methionine</keyword>
<dbReference type="Gene3D" id="3.40.1280.10">
    <property type="match status" value="1"/>
</dbReference>
<protein>
    <recommendedName>
        <fullName evidence="4 12">Ribosomal RNA small subunit methyltransferase E</fullName>
        <ecNumber evidence="3 12">2.1.1.193</ecNumber>
    </recommendedName>
</protein>
<keyword evidence="7 12" id="KW-0489">Methyltransferase</keyword>
<dbReference type="NCBIfam" id="TIGR00046">
    <property type="entry name" value="RsmE family RNA methyltransferase"/>
    <property type="match status" value="1"/>
</dbReference>
<evidence type="ECO:0000256" key="2">
    <source>
        <dbReference type="ARBA" id="ARBA00005528"/>
    </source>
</evidence>
<dbReference type="Proteomes" id="UP000471298">
    <property type="component" value="Unassembled WGS sequence"/>
</dbReference>
<dbReference type="InterPro" id="IPR029026">
    <property type="entry name" value="tRNA_m1G_MTases_N"/>
</dbReference>
<dbReference type="GO" id="GO:0070475">
    <property type="term" value="P:rRNA base methylation"/>
    <property type="evidence" value="ECO:0007669"/>
    <property type="project" value="TreeGrafter"/>
</dbReference>
<dbReference type="EMBL" id="WHNW01000005">
    <property type="protein sequence ID" value="MPV86236.1"/>
    <property type="molecule type" value="Genomic_DNA"/>
</dbReference>
<evidence type="ECO:0000256" key="12">
    <source>
        <dbReference type="PIRNR" id="PIRNR015601"/>
    </source>
</evidence>
<dbReference type="InterPro" id="IPR029028">
    <property type="entry name" value="Alpha/beta_knot_MTases"/>
</dbReference>
<keyword evidence="5 12" id="KW-0963">Cytoplasm</keyword>
<name>A0A6N7F2Z9_9GAMM</name>
<dbReference type="SUPFAM" id="SSF88697">
    <property type="entry name" value="PUA domain-like"/>
    <property type="match status" value="1"/>
</dbReference>
<evidence type="ECO:0000313" key="15">
    <source>
        <dbReference type="EMBL" id="MPV86236.1"/>
    </source>
</evidence>
<proteinExistence type="inferred from homology"/>
<keyword evidence="16" id="KW-1185">Reference proteome</keyword>
<dbReference type="SUPFAM" id="SSF75217">
    <property type="entry name" value="alpha/beta knot"/>
    <property type="match status" value="1"/>
</dbReference>
<feature type="domain" description="Ribosomal RNA small subunit methyltransferase E PUA-like" evidence="14">
    <location>
        <begin position="29"/>
        <end position="74"/>
    </location>
</feature>
<evidence type="ECO:0000256" key="1">
    <source>
        <dbReference type="ARBA" id="ARBA00004496"/>
    </source>
</evidence>
<evidence type="ECO:0000259" key="14">
    <source>
        <dbReference type="Pfam" id="PF20260"/>
    </source>
</evidence>
<sequence>MTVCLVWIDRMKRLYIDSELSLNHAAVLSEAAYHYLFRVNRIAPEATIVAFNGDGYDYTCQLQLTGKRHAQITPVRVEKNTRESPLHTVLIQGISKGERMDYVMQKAVELGVNEIYPVLTARAVVKLDQTRLAKKNQHWHGVAIGACEQSGRAVLPEIHPVMPLQTVLAALATPPITAPPTTALTAQSSAEQSSAEQAPLSDCIKLVLHPTANEAVLSSLAEGAAKTCCILIGPEGGLTDAEVSMASASGFVACQLGHRILRTETAAVSALTAAQILWGDFRVF</sequence>
<evidence type="ECO:0000256" key="10">
    <source>
        <dbReference type="ARBA" id="ARBA00025699"/>
    </source>
</evidence>
<dbReference type="Pfam" id="PF04452">
    <property type="entry name" value="Methyltrans_RNA"/>
    <property type="match status" value="1"/>
</dbReference>
<dbReference type="InterPro" id="IPR015947">
    <property type="entry name" value="PUA-like_sf"/>
</dbReference>
<dbReference type="InterPro" id="IPR046886">
    <property type="entry name" value="RsmE_MTase_dom"/>
</dbReference>
<evidence type="ECO:0000256" key="9">
    <source>
        <dbReference type="ARBA" id="ARBA00022691"/>
    </source>
</evidence>
<evidence type="ECO:0000256" key="3">
    <source>
        <dbReference type="ARBA" id="ARBA00012328"/>
    </source>
</evidence>
<dbReference type="Pfam" id="PF20260">
    <property type="entry name" value="PUA_4"/>
    <property type="match status" value="1"/>
</dbReference>
<gene>
    <name evidence="15" type="ORF">GCU85_05765</name>
</gene>
<dbReference type="PANTHER" id="PTHR30027">
    <property type="entry name" value="RIBOSOMAL RNA SMALL SUBUNIT METHYLTRANSFERASE E"/>
    <property type="match status" value="1"/>
</dbReference>
<evidence type="ECO:0000256" key="11">
    <source>
        <dbReference type="ARBA" id="ARBA00047944"/>
    </source>
</evidence>
<evidence type="ECO:0000256" key="4">
    <source>
        <dbReference type="ARBA" id="ARBA00013673"/>
    </source>
</evidence>
<evidence type="ECO:0000256" key="7">
    <source>
        <dbReference type="ARBA" id="ARBA00022603"/>
    </source>
</evidence>
<evidence type="ECO:0000256" key="5">
    <source>
        <dbReference type="ARBA" id="ARBA00022490"/>
    </source>
</evidence>
<dbReference type="InterPro" id="IPR046887">
    <property type="entry name" value="RsmE_PUA-like"/>
</dbReference>
<organism evidence="15 16">
    <name type="scientific">Ostreibacterium oceani</name>
    <dbReference type="NCBI Taxonomy" id="2654998"/>
    <lineage>
        <taxon>Bacteria</taxon>
        <taxon>Pseudomonadati</taxon>
        <taxon>Pseudomonadota</taxon>
        <taxon>Gammaproteobacteria</taxon>
        <taxon>Cardiobacteriales</taxon>
        <taxon>Ostreibacteriaceae</taxon>
        <taxon>Ostreibacterium</taxon>
    </lineage>
</organism>
<evidence type="ECO:0000259" key="13">
    <source>
        <dbReference type="Pfam" id="PF04452"/>
    </source>
</evidence>
<dbReference type="PIRSF" id="PIRSF015601">
    <property type="entry name" value="MTase_slr0722"/>
    <property type="match status" value="1"/>
</dbReference>
<evidence type="ECO:0000256" key="8">
    <source>
        <dbReference type="ARBA" id="ARBA00022679"/>
    </source>
</evidence>
<dbReference type="GO" id="GO:0070042">
    <property type="term" value="F:rRNA (uridine-N3-)-methyltransferase activity"/>
    <property type="evidence" value="ECO:0007669"/>
    <property type="project" value="TreeGrafter"/>
</dbReference>